<proteinExistence type="predicted"/>
<evidence type="ECO:0000313" key="2">
    <source>
        <dbReference type="Proteomes" id="UP000024635"/>
    </source>
</evidence>
<reference evidence="2" key="1">
    <citation type="journal article" date="2015" name="Nat. Genet.">
        <title>The genome and transcriptome of the zoonotic hookworm Ancylostoma ceylanicum identify infection-specific gene families.</title>
        <authorList>
            <person name="Schwarz E.M."/>
            <person name="Hu Y."/>
            <person name="Antoshechkin I."/>
            <person name="Miller M.M."/>
            <person name="Sternberg P.W."/>
            <person name="Aroian R.V."/>
        </authorList>
    </citation>
    <scope>NUCLEOTIDE SEQUENCE</scope>
    <source>
        <strain evidence="2">HY135</strain>
    </source>
</reference>
<dbReference type="AlphaFoldDB" id="A0A016SB19"/>
<dbReference type="Proteomes" id="UP000024635">
    <property type="component" value="Unassembled WGS sequence"/>
</dbReference>
<evidence type="ECO:0000313" key="1">
    <source>
        <dbReference type="EMBL" id="EYB87845.1"/>
    </source>
</evidence>
<keyword evidence="2" id="KW-1185">Reference proteome</keyword>
<comment type="caution">
    <text evidence="1">The sequence shown here is derived from an EMBL/GenBank/DDBJ whole genome shotgun (WGS) entry which is preliminary data.</text>
</comment>
<sequence length="140" mass="15416">MIMEHLWTTLISYRPLLLPNIGILRASSSVDIAHARLSISIFQPLIADGGALETAEQGPSVVLLWKYSLVTGCSTALLSGDPSRPTSRFSHIFLKLKPANRWLPRIEMKEITHWSVLRFNAARPDTAPSCSTVCSSQTGQ</sequence>
<dbReference type="EMBL" id="JARK01001592">
    <property type="protein sequence ID" value="EYB87845.1"/>
    <property type="molecule type" value="Genomic_DNA"/>
</dbReference>
<organism evidence="1 2">
    <name type="scientific">Ancylostoma ceylanicum</name>
    <dbReference type="NCBI Taxonomy" id="53326"/>
    <lineage>
        <taxon>Eukaryota</taxon>
        <taxon>Metazoa</taxon>
        <taxon>Ecdysozoa</taxon>
        <taxon>Nematoda</taxon>
        <taxon>Chromadorea</taxon>
        <taxon>Rhabditida</taxon>
        <taxon>Rhabditina</taxon>
        <taxon>Rhabditomorpha</taxon>
        <taxon>Strongyloidea</taxon>
        <taxon>Ancylostomatidae</taxon>
        <taxon>Ancylostomatinae</taxon>
        <taxon>Ancylostoma</taxon>
    </lineage>
</organism>
<accession>A0A016SB19</accession>
<gene>
    <name evidence="1" type="primary">Acey_s0256.g362</name>
    <name evidence="1" type="ORF">Y032_0256g362</name>
</gene>
<protein>
    <submittedName>
        <fullName evidence="1">Uncharacterized protein</fullName>
    </submittedName>
</protein>
<name>A0A016SB19_9BILA</name>